<accession>A0A481T4Y8</accession>
<proteinExistence type="predicted"/>
<evidence type="ECO:0000256" key="1">
    <source>
        <dbReference type="SAM" id="MobiDB-lite"/>
    </source>
</evidence>
<protein>
    <submittedName>
        <fullName evidence="2">Uncharacterized protein</fullName>
    </submittedName>
</protein>
<dbReference type="EMBL" id="MH790556">
    <property type="protein sequence ID" value="QBH76132.1"/>
    <property type="molecule type" value="Genomic_DNA"/>
</dbReference>
<organism evidence="2">
    <name type="scientific">Human herpesvirus 2</name>
    <name type="common">HHV-2</name>
    <name type="synonym">Human herpes simplex virus 2</name>
    <dbReference type="NCBI Taxonomy" id="10310"/>
    <lineage>
        <taxon>Viruses</taxon>
        <taxon>Duplodnaviria</taxon>
        <taxon>Heunggongvirae</taxon>
        <taxon>Peploviricota</taxon>
        <taxon>Herviviricetes</taxon>
        <taxon>Herpesvirales</taxon>
        <taxon>Orthoherpesviridae</taxon>
        <taxon>Alphaherpesvirinae</taxon>
        <taxon>Simplexvirus</taxon>
        <taxon>Simplexvirus humanalpha2</taxon>
    </lineage>
</organism>
<feature type="region of interest" description="Disordered" evidence="1">
    <location>
        <begin position="1"/>
        <end position="42"/>
    </location>
</feature>
<evidence type="ECO:0000313" key="2">
    <source>
        <dbReference type="EMBL" id="QBH76132.1"/>
    </source>
</evidence>
<sequence length="100" mass="10621">MTQKLGRRGEGGLGAEPMAPTRDGRPGRLPRGGGVESDRSQGDGVGLGVVFPLAHVCICFSSHTPPPQIKTKAKQYQKSCVFLNIGVFLFIHKPSSPPLP</sequence>
<reference evidence="2" key="1">
    <citation type="submission" date="2018-08" db="EMBL/GenBank/DDBJ databases">
        <title>HSV2 whole genome sequences from clinical isolates.</title>
        <authorList>
            <person name="Roychoudhury P."/>
            <person name="Greninger A.L."/>
            <person name="Jerome K.R."/>
            <person name="Johnston C."/>
            <person name="Wald A."/>
            <person name="Xie H."/>
        </authorList>
    </citation>
    <scope>NUCLEOTIDE SEQUENCE</scope>
    <source>
        <strain evidence="2">2012-15948</strain>
    </source>
</reference>
<organismHost>
    <name type="scientific">Homo sapiens</name>
    <name type="common">Human</name>
    <dbReference type="NCBI Taxonomy" id="9606"/>
</organismHost>
<name>A0A481T4Y8_HHV2</name>